<dbReference type="InterPro" id="IPR004827">
    <property type="entry name" value="bZIP"/>
</dbReference>
<dbReference type="PANTHER" id="PTHR46408:SF10">
    <property type="entry name" value="BASIC LEUCINE ZIPPER 63"/>
    <property type="match status" value="1"/>
</dbReference>
<dbReference type="PROSITE" id="PS50217">
    <property type="entry name" value="BZIP"/>
    <property type="match status" value="1"/>
</dbReference>
<evidence type="ECO:0000256" key="5">
    <source>
        <dbReference type="ARBA" id="ARBA00023242"/>
    </source>
</evidence>
<dbReference type="SMART" id="SM00338">
    <property type="entry name" value="BRLZ"/>
    <property type="match status" value="1"/>
</dbReference>
<name>A0A804IXC8_MUSAM</name>
<dbReference type="Gramene" id="Ma04_t35070.1">
    <property type="protein sequence ID" value="Ma04_p35070.1"/>
    <property type="gene ID" value="Ma04_g35070"/>
</dbReference>
<evidence type="ECO:0000313" key="10">
    <source>
        <dbReference type="EnsemblPlants" id="Ma04_p35070.1"/>
    </source>
</evidence>
<comment type="subcellular location">
    <subcellularLocation>
        <location evidence="1">Nucleus</location>
    </subcellularLocation>
</comment>
<evidence type="ECO:0000313" key="9">
    <source>
        <dbReference type="EMBL" id="CAG1844309.1"/>
    </source>
</evidence>
<keyword evidence="11" id="KW-1185">Reference proteome</keyword>
<dbReference type="PANTHER" id="PTHR46408">
    <property type="entry name" value="BASIC LEUCINE ZIPPER 63"/>
    <property type="match status" value="1"/>
</dbReference>
<feature type="compositionally biased region" description="Acidic residues" evidence="7">
    <location>
        <begin position="252"/>
        <end position="266"/>
    </location>
</feature>
<dbReference type="GO" id="GO:0003700">
    <property type="term" value="F:DNA-binding transcription factor activity"/>
    <property type="evidence" value="ECO:0007669"/>
    <property type="project" value="InterPro"/>
</dbReference>
<dbReference type="OMA" id="WDSETTH"/>
<dbReference type="EMBL" id="HG996469">
    <property type="protein sequence ID" value="CAG1844309.1"/>
    <property type="molecule type" value="Genomic_DNA"/>
</dbReference>
<feature type="compositionally biased region" description="Pro residues" evidence="7">
    <location>
        <begin position="86"/>
        <end position="105"/>
    </location>
</feature>
<evidence type="ECO:0000256" key="7">
    <source>
        <dbReference type="SAM" id="MobiDB-lite"/>
    </source>
</evidence>
<dbReference type="InterPro" id="IPR020983">
    <property type="entry name" value="Basic_leucine-zipper_C"/>
</dbReference>
<dbReference type="Gene3D" id="1.20.5.170">
    <property type="match status" value="1"/>
</dbReference>
<feature type="region of interest" description="Disordered" evidence="7">
    <location>
        <begin position="1"/>
        <end position="113"/>
    </location>
</feature>
<evidence type="ECO:0000259" key="8">
    <source>
        <dbReference type="PROSITE" id="PS50217"/>
    </source>
</evidence>
<dbReference type="PROSITE" id="PS00036">
    <property type="entry name" value="BZIP_BASIC"/>
    <property type="match status" value="1"/>
</dbReference>
<dbReference type="InterPro" id="IPR045314">
    <property type="entry name" value="bZIP_plant_GBF1"/>
</dbReference>
<feature type="region of interest" description="Disordered" evidence="7">
    <location>
        <begin position="456"/>
        <end position="479"/>
    </location>
</feature>
<reference evidence="10" key="2">
    <citation type="submission" date="2021-05" db="UniProtKB">
        <authorList>
            <consortium name="EnsemblPlants"/>
        </authorList>
    </citation>
    <scope>IDENTIFICATION</scope>
    <source>
        <strain evidence="10">subsp. malaccensis</strain>
    </source>
</reference>
<keyword evidence="4" id="KW-0804">Transcription</keyword>
<evidence type="ECO:0000256" key="6">
    <source>
        <dbReference type="SAM" id="Coils"/>
    </source>
</evidence>
<keyword evidence="6" id="KW-0175">Coiled coil</keyword>
<dbReference type="Proteomes" id="UP000012960">
    <property type="component" value="Unplaced"/>
</dbReference>
<evidence type="ECO:0000256" key="1">
    <source>
        <dbReference type="ARBA" id="ARBA00004123"/>
    </source>
</evidence>
<dbReference type="InParanoid" id="A0A804IXC8"/>
<feature type="compositionally biased region" description="Basic and acidic residues" evidence="7">
    <location>
        <begin position="13"/>
        <end position="29"/>
    </location>
</feature>
<evidence type="ECO:0000256" key="3">
    <source>
        <dbReference type="ARBA" id="ARBA00023125"/>
    </source>
</evidence>
<keyword evidence="3" id="KW-0238">DNA-binding</keyword>
<feature type="compositionally biased region" description="Low complexity" evidence="7">
    <location>
        <begin position="72"/>
        <end position="85"/>
    </location>
</feature>
<dbReference type="Pfam" id="PF00170">
    <property type="entry name" value="bZIP_1"/>
    <property type="match status" value="1"/>
</dbReference>
<feature type="domain" description="BZIP" evidence="8">
    <location>
        <begin position="272"/>
        <end position="324"/>
    </location>
</feature>
<evidence type="ECO:0000313" key="11">
    <source>
        <dbReference type="Proteomes" id="UP000012960"/>
    </source>
</evidence>
<accession>A0A804IXC8</accession>
<reference evidence="9" key="1">
    <citation type="submission" date="2021-03" db="EMBL/GenBank/DDBJ databases">
        <authorList>
            <consortium name="Genoscope - CEA"/>
            <person name="William W."/>
        </authorList>
    </citation>
    <scope>NUCLEOTIDE SEQUENCE</scope>
    <source>
        <strain evidence="9">Doubled-haploid Pahang</strain>
    </source>
</reference>
<dbReference type="GO" id="GO:0005634">
    <property type="term" value="C:nucleus"/>
    <property type="evidence" value="ECO:0007669"/>
    <property type="project" value="UniProtKB-SubCell"/>
</dbReference>
<dbReference type="CDD" id="cd14702">
    <property type="entry name" value="bZIP_plant_GBF1"/>
    <property type="match status" value="1"/>
</dbReference>
<feature type="compositionally biased region" description="Pro residues" evidence="7">
    <location>
        <begin position="42"/>
        <end position="52"/>
    </location>
</feature>
<proteinExistence type="predicted"/>
<evidence type="ECO:0000256" key="4">
    <source>
        <dbReference type="ARBA" id="ARBA00023163"/>
    </source>
</evidence>
<feature type="compositionally biased region" description="Polar residues" evidence="7">
    <location>
        <begin position="232"/>
        <end position="249"/>
    </location>
</feature>
<dbReference type="SUPFAM" id="SSF57959">
    <property type="entry name" value="Leucine zipper domain"/>
    <property type="match status" value="1"/>
</dbReference>
<feature type="coiled-coil region" evidence="6">
    <location>
        <begin position="283"/>
        <end position="352"/>
    </location>
</feature>
<gene>
    <name evidence="9" type="ORF">GSMUA_141040.1</name>
</gene>
<dbReference type="InterPro" id="IPR046347">
    <property type="entry name" value="bZIP_sf"/>
</dbReference>
<evidence type="ECO:0000256" key="2">
    <source>
        <dbReference type="ARBA" id="ARBA00023015"/>
    </source>
</evidence>
<sequence length="479" mass="51389">MEKKTSPPLPSKGFDRERQRDREMERVFSVDEIGDSFWAASPAPPPGLPLPPGGAAMNRSPSEWYFERFLAEEPTPAPTAASSSPNPNPNPSFHPNPNRNVPPNPSASSSVVGSNFCEGRRELGRVGDDEVVEIKAPIVVAVPPQPSDLPATVDPGHYQTLLKHKLDIACAAVAMSRVHPGSSVQDSASIADSMSPISDVSHLGSQAPVKGNASTVQHKAGGGPGGVPALSILQNSGTQGRPATSGSSREQSDDDDEVEGDAETNDNMDVTDIKRIRRMLSNRESARRSRRRKQAHLSELEVQVSQLRIENSSLLKRLTDINQKYSDAAVDNRILKADVETLRAKVKMAEETVKRVTGVSPLYPIISDMSNISLSFAGSPSDATSDAAVPVHDDSNHFYHVSPHEQRVTTCLPDIGVAPAVENAVRGAAAAGRIAGPASLQRIDSLEHLEERMFGGPTSPLQWDTAAWDPDTSLTNNKN</sequence>
<feature type="region of interest" description="Disordered" evidence="7">
    <location>
        <begin position="195"/>
        <end position="273"/>
    </location>
</feature>
<keyword evidence="5" id="KW-0539">Nucleus</keyword>
<dbReference type="AlphaFoldDB" id="A0A804IXC8"/>
<dbReference type="FunFam" id="1.20.5.170:FF:000020">
    <property type="entry name" value="BZIP transcription factor"/>
    <property type="match status" value="1"/>
</dbReference>
<dbReference type="FunCoup" id="A0A804IXC8">
    <property type="interactions" value="231"/>
</dbReference>
<protein>
    <submittedName>
        <fullName evidence="9">(wild Malaysian banana) hypothetical protein</fullName>
    </submittedName>
</protein>
<dbReference type="EnsemblPlants" id="Ma04_t35070.1">
    <property type="protein sequence ID" value="Ma04_p35070.1"/>
    <property type="gene ID" value="Ma04_g35070"/>
</dbReference>
<dbReference type="OrthoDB" id="664875at2759"/>
<keyword evidence="2" id="KW-0805">Transcription regulation</keyword>
<dbReference type="Pfam" id="PF12498">
    <property type="entry name" value="bZIP_C"/>
    <property type="match status" value="1"/>
</dbReference>
<organism evidence="10 11">
    <name type="scientific">Musa acuminata subsp. malaccensis</name>
    <name type="common">Wild banana</name>
    <name type="synonym">Musa malaccensis</name>
    <dbReference type="NCBI Taxonomy" id="214687"/>
    <lineage>
        <taxon>Eukaryota</taxon>
        <taxon>Viridiplantae</taxon>
        <taxon>Streptophyta</taxon>
        <taxon>Embryophyta</taxon>
        <taxon>Tracheophyta</taxon>
        <taxon>Spermatophyta</taxon>
        <taxon>Magnoliopsida</taxon>
        <taxon>Liliopsida</taxon>
        <taxon>Zingiberales</taxon>
        <taxon>Musaceae</taxon>
        <taxon>Musa</taxon>
    </lineage>
</organism>
<dbReference type="GO" id="GO:0003677">
    <property type="term" value="F:DNA binding"/>
    <property type="evidence" value="ECO:0007669"/>
    <property type="project" value="UniProtKB-KW"/>
</dbReference>